<evidence type="ECO:0000256" key="5">
    <source>
        <dbReference type="ARBA" id="ARBA00041564"/>
    </source>
</evidence>
<dbReference type="RefSeq" id="WP_272107789.1">
    <property type="nucleotide sequence ID" value="NZ_JAQMLA010000015.1"/>
</dbReference>
<comment type="similarity">
    <text evidence="2">Belongs to the isochorismate synthase family.</text>
</comment>
<comment type="caution">
    <text evidence="7">The sequence shown here is derived from an EMBL/GenBank/DDBJ whole genome shotgun (WGS) entry which is preliminary data.</text>
</comment>
<dbReference type="Proteomes" id="UP001212160">
    <property type="component" value="Unassembled WGS sequence"/>
</dbReference>
<dbReference type="InterPro" id="IPR015890">
    <property type="entry name" value="Chorismate_C"/>
</dbReference>
<gene>
    <name evidence="7" type="ORF">PNW85_06965</name>
</gene>
<accession>A0AAW6DH35</accession>
<dbReference type="SUPFAM" id="SSF56322">
    <property type="entry name" value="ADC synthase"/>
    <property type="match status" value="1"/>
</dbReference>
<protein>
    <recommendedName>
        <fullName evidence="3">isochorismate synthase</fullName>
        <ecNumber evidence="3">5.4.4.2</ecNumber>
    </recommendedName>
    <alternativeName>
        <fullName evidence="5">Isochorismate mutase</fullName>
    </alternativeName>
</protein>
<dbReference type="PANTHER" id="PTHR42839:SF1">
    <property type="entry name" value="ISOCHORISMATE SYNTHASE MENF"/>
    <property type="match status" value="1"/>
</dbReference>
<dbReference type="PANTHER" id="PTHR42839">
    <property type="entry name" value="ISOCHORISMATE SYNTHASE ENTC"/>
    <property type="match status" value="1"/>
</dbReference>
<dbReference type="EMBL" id="JAQMLA010000015">
    <property type="protein sequence ID" value="MDB8686412.1"/>
    <property type="molecule type" value="Genomic_DNA"/>
</dbReference>
<dbReference type="AlphaFoldDB" id="A0AAW6DH35"/>
<evidence type="ECO:0000256" key="4">
    <source>
        <dbReference type="ARBA" id="ARBA00023235"/>
    </source>
</evidence>
<evidence type="ECO:0000313" key="8">
    <source>
        <dbReference type="Proteomes" id="UP001212160"/>
    </source>
</evidence>
<dbReference type="GO" id="GO:0008909">
    <property type="term" value="F:isochorismate synthase activity"/>
    <property type="evidence" value="ECO:0007669"/>
    <property type="project" value="UniProtKB-EC"/>
</dbReference>
<dbReference type="InterPro" id="IPR004561">
    <property type="entry name" value="IsoChor_synthase"/>
</dbReference>
<evidence type="ECO:0000256" key="3">
    <source>
        <dbReference type="ARBA" id="ARBA00012824"/>
    </source>
</evidence>
<evidence type="ECO:0000259" key="6">
    <source>
        <dbReference type="Pfam" id="PF00425"/>
    </source>
</evidence>
<sequence length="365" mass="41903">MKSRYIDINKILRILYVNNGFFFYNPNNKTCVIGSAIKLSNEVEGLVEDTENVSFYAFPFFDDLREKELNLWKEVKMGEVKFPYNYTFSFLYENDMNYKTHTYHINSDDYKNWESLFNNVMKGIKEGKVEKVVASREIIVSFDIKVDFANIMCKLLNNNPRNFVFAYVYGDKAFIGATPEILVEKKEDHILSYALAGTRAKVDDKRDGEILLKDIKNNYEHKIVVDAIVDTMRNASGSVTVGNTELMELKNLFHLKTPIVAIDNKFSIVEWAKMLHPTPAMGGKPQKIAMEIIRKYEKHDRGLFAAPIGIVRENGDGIFVVGIRSALINKNEIYAYAGCGIVKQSNCREEYDETNIKLRTILEAL</sequence>
<evidence type="ECO:0000313" key="7">
    <source>
        <dbReference type="EMBL" id="MDB8686412.1"/>
    </source>
</evidence>
<feature type="domain" description="Chorismate-utilising enzyme C-terminal" evidence="6">
    <location>
        <begin position="111"/>
        <end position="357"/>
    </location>
</feature>
<dbReference type="EC" id="5.4.4.2" evidence="3"/>
<evidence type="ECO:0000256" key="2">
    <source>
        <dbReference type="ARBA" id="ARBA00005297"/>
    </source>
</evidence>
<dbReference type="Gene3D" id="3.60.120.10">
    <property type="entry name" value="Anthranilate synthase"/>
    <property type="match status" value="1"/>
</dbReference>
<proteinExistence type="inferred from homology"/>
<evidence type="ECO:0000256" key="1">
    <source>
        <dbReference type="ARBA" id="ARBA00000799"/>
    </source>
</evidence>
<keyword evidence="4 7" id="KW-0413">Isomerase</keyword>
<comment type="catalytic activity">
    <reaction evidence="1">
        <text>chorismate = isochorismate</text>
        <dbReference type="Rhea" id="RHEA:18985"/>
        <dbReference type="ChEBI" id="CHEBI:29748"/>
        <dbReference type="ChEBI" id="CHEBI:29780"/>
        <dbReference type="EC" id="5.4.4.2"/>
    </reaction>
</comment>
<dbReference type="Pfam" id="PF00425">
    <property type="entry name" value="Chorismate_bind"/>
    <property type="match status" value="1"/>
</dbReference>
<dbReference type="InterPro" id="IPR005801">
    <property type="entry name" value="ADC_synthase"/>
</dbReference>
<reference evidence="7" key="1">
    <citation type="submission" date="2023-01" db="EMBL/GenBank/DDBJ databases">
        <title>Human gut microbiome strain richness.</title>
        <authorList>
            <person name="Chen-Liaw A."/>
        </authorList>
    </citation>
    <scope>NUCLEOTIDE SEQUENCE</scope>
    <source>
        <strain evidence="7">RTP21484st1_H11_RTP21484_190118</strain>
    </source>
</reference>
<dbReference type="GO" id="GO:0009697">
    <property type="term" value="P:salicylic acid biosynthetic process"/>
    <property type="evidence" value="ECO:0007669"/>
    <property type="project" value="TreeGrafter"/>
</dbReference>
<dbReference type="NCBIfam" id="TIGR00543">
    <property type="entry name" value="isochor_syn"/>
    <property type="match status" value="1"/>
</dbReference>
<name>A0AAW6DH35_MEDGN</name>
<organism evidence="7 8">
    <name type="scientific">Mediterraneibacter gnavus</name>
    <name type="common">Ruminococcus gnavus</name>
    <dbReference type="NCBI Taxonomy" id="33038"/>
    <lineage>
        <taxon>Bacteria</taxon>
        <taxon>Bacillati</taxon>
        <taxon>Bacillota</taxon>
        <taxon>Clostridia</taxon>
        <taxon>Lachnospirales</taxon>
        <taxon>Lachnospiraceae</taxon>
        <taxon>Mediterraneibacter</taxon>
    </lineage>
</organism>